<evidence type="ECO:0000259" key="15">
    <source>
        <dbReference type="PROSITE" id="PS50011"/>
    </source>
</evidence>
<dbReference type="EMBL" id="CM009296">
    <property type="protein sequence ID" value="RQO92997.1"/>
    <property type="molecule type" value="Genomic_DNA"/>
</dbReference>
<evidence type="ECO:0000256" key="4">
    <source>
        <dbReference type="ARBA" id="ARBA00022692"/>
    </source>
</evidence>
<dbReference type="InParanoid" id="A0A3N7F8C3"/>
<evidence type="ECO:0000313" key="17">
    <source>
        <dbReference type="Proteomes" id="UP000006729"/>
    </source>
</evidence>
<name>A0A3N7F8C3_POPTR</name>
<evidence type="ECO:0000256" key="6">
    <source>
        <dbReference type="ARBA" id="ARBA00022741"/>
    </source>
</evidence>
<evidence type="ECO:0000256" key="12">
    <source>
        <dbReference type="PROSITE-ProRule" id="PRU10141"/>
    </source>
</evidence>
<evidence type="ECO:0000256" key="2">
    <source>
        <dbReference type="ARBA" id="ARBA00022527"/>
    </source>
</evidence>
<dbReference type="FunFam" id="1.10.510.10:FF:000590">
    <property type="entry name" value="PR5-like receptor kinase"/>
    <property type="match status" value="1"/>
</dbReference>
<organism evidence="16 17">
    <name type="scientific">Populus trichocarpa</name>
    <name type="common">Western balsam poplar</name>
    <name type="synonym">Populus balsamifera subsp. trichocarpa</name>
    <dbReference type="NCBI Taxonomy" id="3694"/>
    <lineage>
        <taxon>Eukaryota</taxon>
        <taxon>Viridiplantae</taxon>
        <taxon>Streptophyta</taxon>
        <taxon>Embryophyta</taxon>
        <taxon>Tracheophyta</taxon>
        <taxon>Spermatophyta</taxon>
        <taxon>Magnoliopsida</taxon>
        <taxon>eudicotyledons</taxon>
        <taxon>Gunneridae</taxon>
        <taxon>Pentapetalae</taxon>
        <taxon>rosids</taxon>
        <taxon>fabids</taxon>
        <taxon>Malpighiales</taxon>
        <taxon>Salicaceae</taxon>
        <taxon>Saliceae</taxon>
        <taxon>Populus</taxon>
    </lineage>
</organism>
<feature type="chain" id="PRO_5018053869" description="Protein kinase domain-containing protein" evidence="14">
    <location>
        <begin position="31"/>
        <end position="739"/>
    </location>
</feature>
<dbReference type="Pfam" id="PF00069">
    <property type="entry name" value="Pkinase"/>
    <property type="match status" value="1"/>
</dbReference>
<dbReference type="InterPro" id="IPR017441">
    <property type="entry name" value="Protein_kinase_ATP_BS"/>
</dbReference>
<keyword evidence="7" id="KW-0418">Kinase</keyword>
<dbReference type="CDD" id="cd14066">
    <property type="entry name" value="STKc_IRAK"/>
    <property type="match status" value="1"/>
</dbReference>
<dbReference type="GO" id="GO:0005524">
    <property type="term" value="F:ATP binding"/>
    <property type="evidence" value="ECO:0007669"/>
    <property type="project" value="UniProtKB-UniRule"/>
</dbReference>
<keyword evidence="11" id="KW-0325">Glycoprotein</keyword>
<dbReference type="Proteomes" id="UP000006729">
    <property type="component" value="Chromosome 7"/>
</dbReference>
<dbReference type="PROSITE" id="PS00107">
    <property type="entry name" value="PROTEIN_KINASE_ATP"/>
    <property type="match status" value="1"/>
</dbReference>
<keyword evidence="9 13" id="KW-1133">Transmembrane helix</keyword>
<evidence type="ECO:0000256" key="13">
    <source>
        <dbReference type="SAM" id="Phobius"/>
    </source>
</evidence>
<reference evidence="16 17" key="1">
    <citation type="journal article" date="2006" name="Science">
        <title>The genome of black cottonwood, Populus trichocarpa (Torr. &amp; Gray).</title>
        <authorList>
            <person name="Tuskan G.A."/>
            <person name="Difazio S."/>
            <person name="Jansson S."/>
            <person name="Bohlmann J."/>
            <person name="Grigoriev I."/>
            <person name="Hellsten U."/>
            <person name="Putnam N."/>
            <person name="Ralph S."/>
            <person name="Rombauts S."/>
            <person name="Salamov A."/>
            <person name="Schein J."/>
            <person name="Sterck L."/>
            <person name="Aerts A."/>
            <person name="Bhalerao R.R."/>
            <person name="Bhalerao R.P."/>
            <person name="Blaudez D."/>
            <person name="Boerjan W."/>
            <person name="Brun A."/>
            <person name="Brunner A."/>
            <person name="Busov V."/>
            <person name="Campbell M."/>
            <person name="Carlson J."/>
            <person name="Chalot M."/>
            <person name="Chapman J."/>
            <person name="Chen G.L."/>
            <person name="Cooper D."/>
            <person name="Coutinho P.M."/>
            <person name="Couturier J."/>
            <person name="Covert S."/>
            <person name="Cronk Q."/>
            <person name="Cunningham R."/>
            <person name="Davis J."/>
            <person name="Degroeve S."/>
            <person name="Dejardin A."/>
            <person name="Depamphilis C."/>
            <person name="Detter J."/>
            <person name="Dirks B."/>
            <person name="Dubchak I."/>
            <person name="Duplessis S."/>
            <person name="Ehlting J."/>
            <person name="Ellis B."/>
            <person name="Gendler K."/>
            <person name="Goodstein D."/>
            <person name="Gribskov M."/>
            <person name="Grimwood J."/>
            <person name="Groover A."/>
            <person name="Gunter L."/>
            <person name="Hamberger B."/>
            <person name="Heinze B."/>
            <person name="Helariutta Y."/>
            <person name="Henrissat B."/>
            <person name="Holligan D."/>
            <person name="Holt R."/>
            <person name="Huang W."/>
            <person name="Islam-Faridi N."/>
            <person name="Jones S."/>
            <person name="Jones-Rhoades M."/>
            <person name="Jorgensen R."/>
            <person name="Joshi C."/>
            <person name="Kangasjarvi J."/>
            <person name="Karlsson J."/>
            <person name="Kelleher C."/>
            <person name="Kirkpatrick R."/>
            <person name="Kirst M."/>
            <person name="Kohler A."/>
            <person name="Kalluri U."/>
            <person name="Larimer F."/>
            <person name="Leebens-Mack J."/>
            <person name="Leple J.C."/>
            <person name="Locascio P."/>
            <person name="Lou Y."/>
            <person name="Lucas S."/>
            <person name="Martin F."/>
            <person name="Montanini B."/>
            <person name="Napoli C."/>
            <person name="Nelson D.R."/>
            <person name="Nelson C."/>
            <person name="Nieminen K."/>
            <person name="Nilsson O."/>
            <person name="Pereda V."/>
            <person name="Peter G."/>
            <person name="Philippe R."/>
            <person name="Pilate G."/>
            <person name="Poliakov A."/>
            <person name="Razumovskaya J."/>
            <person name="Richardson P."/>
            <person name="Rinaldi C."/>
            <person name="Ritland K."/>
            <person name="Rouze P."/>
            <person name="Ryaboy D."/>
            <person name="Schmutz J."/>
            <person name="Schrader J."/>
            <person name="Segerman B."/>
            <person name="Shin H."/>
            <person name="Siddiqui A."/>
            <person name="Sterky F."/>
            <person name="Terry A."/>
            <person name="Tsai C.J."/>
            <person name="Uberbacher E."/>
            <person name="Unneberg P."/>
            <person name="Vahala J."/>
            <person name="Wall K."/>
            <person name="Wessler S."/>
            <person name="Yang G."/>
            <person name="Yin T."/>
            <person name="Douglas C."/>
            <person name="Marra M."/>
            <person name="Sandberg G."/>
            <person name="Van de Peer Y."/>
            <person name="Rokhsar D."/>
        </authorList>
    </citation>
    <scope>NUCLEOTIDE SEQUENCE [LARGE SCALE GENOMIC DNA]</scope>
    <source>
        <strain evidence="17">cv. Nisqually</strain>
    </source>
</reference>
<keyword evidence="4 13" id="KW-0812">Transmembrane</keyword>
<feature type="transmembrane region" description="Helical" evidence="13">
    <location>
        <begin position="346"/>
        <end position="379"/>
    </location>
</feature>
<dbReference type="PROSITE" id="PS50011">
    <property type="entry name" value="PROTEIN_KINASE_DOM"/>
    <property type="match status" value="1"/>
</dbReference>
<dbReference type="Gene3D" id="1.10.510.10">
    <property type="entry name" value="Transferase(Phosphotransferase) domain 1"/>
    <property type="match status" value="1"/>
</dbReference>
<evidence type="ECO:0000256" key="1">
    <source>
        <dbReference type="ARBA" id="ARBA00004479"/>
    </source>
</evidence>
<dbReference type="FunFam" id="3.30.200.20:FF:000178">
    <property type="entry name" value="serine/threonine-protein kinase PBS1-like"/>
    <property type="match status" value="1"/>
</dbReference>
<comment type="subcellular location">
    <subcellularLocation>
        <location evidence="1">Membrane</location>
        <topology evidence="1">Single-pass type I membrane protein</topology>
    </subcellularLocation>
</comment>
<evidence type="ECO:0000256" key="5">
    <source>
        <dbReference type="ARBA" id="ARBA00022729"/>
    </source>
</evidence>
<dbReference type="InterPro" id="IPR011009">
    <property type="entry name" value="Kinase-like_dom_sf"/>
</dbReference>
<keyword evidence="3" id="KW-0808">Transferase</keyword>
<evidence type="ECO:0000256" key="7">
    <source>
        <dbReference type="ARBA" id="ARBA00022777"/>
    </source>
</evidence>
<dbReference type="GO" id="GO:0030247">
    <property type="term" value="F:polysaccharide binding"/>
    <property type="evidence" value="ECO:0007669"/>
    <property type="project" value="InterPro"/>
</dbReference>
<dbReference type="InterPro" id="IPR000719">
    <property type="entry name" value="Prot_kinase_dom"/>
</dbReference>
<gene>
    <name evidence="16" type="ORF">POPTR_007G141450</name>
</gene>
<evidence type="ECO:0000256" key="3">
    <source>
        <dbReference type="ARBA" id="ARBA00022679"/>
    </source>
</evidence>
<feature type="signal peptide" evidence="14">
    <location>
        <begin position="1"/>
        <end position="30"/>
    </location>
</feature>
<dbReference type="Gramene" id="Potri.007G141450.1.v4.1">
    <property type="protein sequence ID" value="Potri.007G141450.1.v4.1"/>
    <property type="gene ID" value="Potri.007G141450.v4.1"/>
</dbReference>
<dbReference type="SMR" id="A0A3N7F8C3"/>
<accession>A0A3N7F8C3</accession>
<evidence type="ECO:0000256" key="11">
    <source>
        <dbReference type="ARBA" id="ARBA00023180"/>
    </source>
</evidence>
<dbReference type="SMART" id="SM00220">
    <property type="entry name" value="S_TKc"/>
    <property type="match status" value="1"/>
</dbReference>
<protein>
    <recommendedName>
        <fullName evidence="15">Protein kinase domain-containing protein</fullName>
    </recommendedName>
</protein>
<evidence type="ECO:0000256" key="8">
    <source>
        <dbReference type="ARBA" id="ARBA00022840"/>
    </source>
</evidence>
<keyword evidence="2" id="KW-0723">Serine/threonine-protein kinase</keyword>
<dbReference type="InterPro" id="IPR025287">
    <property type="entry name" value="WAK_GUB"/>
</dbReference>
<dbReference type="PROSITE" id="PS00108">
    <property type="entry name" value="PROTEIN_KINASE_ST"/>
    <property type="match status" value="1"/>
</dbReference>
<evidence type="ECO:0000256" key="14">
    <source>
        <dbReference type="SAM" id="SignalP"/>
    </source>
</evidence>
<sequence length="739" mass="84317">MLSGISKHLFGAYPALLLLVVLAGHQSCSARKNSTVYCAPSSCGNIHNISYPFRLSTDLNSCGNQKYELTCENNRPALYLKALYLNETVKYYVQAIDYSNFTIRLVDADVQKDDCFSIPRHSLTNDYLSYNWDYYLSYYTSTFVFMSCPNPILISPSYNIVDASSCKNGSTLFNSTSNISSPSSQNYSYVFIAYAHSYDDYWRDIQDLCHVNLMYPASFTFDQPTNETTIISYIDVHDSILYGFDLSWSWACCDFLKENRCKLDKADLSMYCDVGLSASPIQFATGYLTICLNFLVVWPLNKFSRADYWIAYERSRQSSYLEFNYHKNGNYTTKTKTISNSDALSILIVLLITLLVLIGIYHILLFICGFPCLITLLVYTWRRRHLSMFGNIEEFLQSHDHNLTLIRYSYSEIKKITHGFNDKLGEGGYGSVYKGKLRSGRFAAVKILRKEKANGQEFINEVATIGRIHHCNVVQLIGFTVEGSKRALIYEFMPNGSLEKYIFSRQGCIPLSNQKIYEISLGVARGIEYLHEGCDMQILHFDIKPHNILLDENFTPKVSDFGLAKLYPTNNSVVSLTMARGTMGYMAPELFYKSIGGVSYKADVYSFGMLLMEMVGRRKNLNALADHSSQMYFPSWIYDQVNEGRDILEDQATEQEKNTIKKMTIVALWCIQLKPIDRPSMHRVVQMLEADIESLQIPPKPFLVPQQTSNDDRINVVNPTSLRDPSNVCSIDSSYQFGR</sequence>
<keyword evidence="8 12" id="KW-0067">ATP-binding</keyword>
<feature type="domain" description="Protein kinase" evidence="15">
    <location>
        <begin position="418"/>
        <end position="703"/>
    </location>
</feature>
<dbReference type="Pfam" id="PF13947">
    <property type="entry name" value="GUB_WAK_bind"/>
    <property type="match status" value="1"/>
</dbReference>
<dbReference type="AlphaFoldDB" id="A0A3N7F8C3"/>
<dbReference type="PANTHER" id="PTHR27009">
    <property type="entry name" value="RUST RESISTANCE KINASE LR10-RELATED"/>
    <property type="match status" value="1"/>
</dbReference>
<dbReference type="GO" id="GO:0004674">
    <property type="term" value="F:protein serine/threonine kinase activity"/>
    <property type="evidence" value="ECO:0007669"/>
    <property type="project" value="UniProtKB-KW"/>
</dbReference>
<keyword evidence="10 13" id="KW-0472">Membrane</keyword>
<keyword evidence="5 14" id="KW-0732">Signal</keyword>
<evidence type="ECO:0000313" key="16">
    <source>
        <dbReference type="EMBL" id="RQO92997.1"/>
    </source>
</evidence>
<feature type="binding site" evidence="12">
    <location>
        <position position="446"/>
    </location>
    <ligand>
        <name>ATP</name>
        <dbReference type="ChEBI" id="CHEBI:30616"/>
    </ligand>
</feature>
<dbReference type="OMA" id="CEANGNA"/>
<dbReference type="Gene3D" id="3.30.200.20">
    <property type="entry name" value="Phosphorylase Kinase, domain 1"/>
    <property type="match status" value="1"/>
</dbReference>
<keyword evidence="6 12" id="KW-0547">Nucleotide-binding</keyword>
<dbReference type="SUPFAM" id="SSF56112">
    <property type="entry name" value="Protein kinase-like (PK-like)"/>
    <property type="match status" value="1"/>
</dbReference>
<evidence type="ECO:0000256" key="9">
    <source>
        <dbReference type="ARBA" id="ARBA00022989"/>
    </source>
</evidence>
<dbReference type="InterPro" id="IPR008271">
    <property type="entry name" value="Ser/Thr_kinase_AS"/>
</dbReference>
<evidence type="ECO:0000256" key="10">
    <source>
        <dbReference type="ARBA" id="ARBA00023136"/>
    </source>
</evidence>
<keyword evidence="17" id="KW-1185">Reference proteome</keyword>
<proteinExistence type="predicted"/>
<dbReference type="GO" id="GO:0016020">
    <property type="term" value="C:membrane"/>
    <property type="evidence" value="ECO:0007669"/>
    <property type="project" value="UniProtKB-SubCell"/>
</dbReference>
<dbReference type="InterPro" id="IPR045874">
    <property type="entry name" value="LRK10/LRL21-25-like"/>
</dbReference>